<dbReference type="EMBL" id="WIXK01000001">
    <property type="protein sequence ID" value="MQY41561.1"/>
    <property type="molecule type" value="Genomic_DNA"/>
</dbReference>
<name>A0A844AU70_9RHOB</name>
<accession>A0A844AU70</accession>
<sequence length="155" mass="17196">MRFFLLPLILTLSGCGSEQSASVALGNGLHVNMALRSMFSLQSDWHRTLTISHDNTQITRELAADTGWWRGSNLYRAGDLYILDEGQNGCIAFRLSPLEFDDAAAKCSERRAAVAEPKYEGLTYLGTFSEINDGATHLAYQTADEAPERRLPDPR</sequence>
<gene>
    <name evidence="1" type="ORF">GG681_02830</name>
</gene>
<evidence type="ECO:0000313" key="2">
    <source>
        <dbReference type="Proteomes" id="UP000436694"/>
    </source>
</evidence>
<organism evidence="1 2">
    <name type="scientific">Tritonibacter aquimaris</name>
    <dbReference type="NCBI Taxonomy" id="2663379"/>
    <lineage>
        <taxon>Bacteria</taxon>
        <taxon>Pseudomonadati</taxon>
        <taxon>Pseudomonadota</taxon>
        <taxon>Alphaproteobacteria</taxon>
        <taxon>Rhodobacterales</taxon>
        <taxon>Paracoccaceae</taxon>
        <taxon>Tritonibacter</taxon>
    </lineage>
</organism>
<evidence type="ECO:0008006" key="3">
    <source>
        <dbReference type="Google" id="ProtNLM"/>
    </source>
</evidence>
<dbReference type="Proteomes" id="UP000436694">
    <property type="component" value="Unassembled WGS sequence"/>
</dbReference>
<protein>
    <recommendedName>
        <fullName evidence="3">Lipoprotein</fullName>
    </recommendedName>
</protein>
<proteinExistence type="predicted"/>
<evidence type="ECO:0000313" key="1">
    <source>
        <dbReference type="EMBL" id="MQY41561.1"/>
    </source>
</evidence>
<reference evidence="1 2" key="1">
    <citation type="submission" date="2019-10" db="EMBL/GenBank/DDBJ databases">
        <title>Epibacterium sp. nov., isolated from seawater.</title>
        <authorList>
            <person name="Zhang X."/>
            <person name="Li N."/>
        </authorList>
    </citation>
    <scope>NUCLEOTIDE SEQUENCE [LARGE SCALE GENOMIC DNA]</scope>
    <source>
        <strain evidence="1 2">SM1969</strain>
    </source>
</reference>
<dbReference type="AlphaFoldDB" id="A0A844AU70"/>
<dbReference type="RefSeq" id="WP_153544833.1">
    <property type="nucleotide sequence ID" value="NZ_WIXK01000001.1"/>
</dbReference>
<comment type="caution">
    <text evidence="1">The sequence shown here is derived from an EMBL/GenBank/DDBJ whole genome shotgun (WGS) entry which is preliminary data.</text>
</comment>
<dbReference type="PROSITE" id="PS51257">
    <property type="entry name" value="PROKAR_LIPOPROTEIN"/>
    <property type="match status" value="1"/>
</dbReference>
<keyword evidence="2" id="KW-1185">Reference proteome</keyword>